<keyword evidence="1" id="KW-0472">Membrane</keyword>
<dbReference type="Pfam" id="PF14378">
    <property type="entry name" value="PAP2_3"/>
    <property type="match status" value="1"/>
</dbReference>
<keyword evidence="1" id="KW-0812">Transmembrane</keyword>
<organism evidence="3 4">
    <name type="scientific">Novibacillus thermophilus</name>
    <dbReference type="NCBI Taxonomy" id="1471761"/>
    <lineage>
        <taxon>Bacteria</taxon>
        <taxon>Bacillati</taxon>
        <taxon>Bacillota</taxon>
        <taxon>Bacilli</taxon>
        <taxon>Bacillales</taxon>
        <taxon>Thermoactinomycetaceae</taxon>
        <taxon>Novibacillus</taxon>
    </lineage>
</organism>
<dbReference type="KEGG" id="ntr:B0W44_04930"/>
<dbReference type="GO" id="GO:0016020">
    <property type="term" value="C:membrane"/>
    <property type="evidence" value="ECO:0007669"/>
    <property type="project" value="UniProtKB-SubCell"/>
</dbReference>
<feature type="domain" description="Inositolphosphotransferase Aur1/Ipt1" evidence="2">
    <location>
        <begin position="90"/>
        <end position="250"/>
    </location>
</feature>
<feature type="transmembrane region" description="Helical" evidence="1">
    <location>
        <begin position="6"/>
        <end position="23"/>
    </location>
</feature>
<reference evidence="3 4" key="1">
    <citation type="journal article" date="2015" name="Int. J. Syst. Evol. Microbiol.">
        <title>Novibacillus thermophilus gen. nov., sp. nov., a Gram-staining-negative and moderately thermophilic member of the family Thermoactinomycetaceae.</title>
        <authorList>
            <person name="Yang G."/>
            <person name="Chen J."/>
            <person name="Zhou S."/>
        </authorList>
    </citation>
    <scope>NUCLEOTIDE SEQUENCE [LARGE SCALE GENOMIC DNA]</scope>
    <source>
        <strain evidence="3 4">SG-1</strain>
    </source>
</reference>
<feature type="transmembrane region" description="Helical" evidence="1">
    <location>
        <begin position="44"/>
        <end position="61"/>
    </location>
</feature>
<feature type="transmembrane region" description="Helical" evidence="1">
    <location>
        <begin position="98"/>
        <end position="122"/>
    </location>
</feature>
<dbReference type="InterPro" id="IPR036938">
    <property type="entry name" value="PAP2/HPO_sf"/>
</dbReference>
<dbReference type="InterPro" id="IPR026841">
    <property type="entry name" value="Aur1/Ipt1"/>
</dbReference>
<evidence type="ECO:0000256" key="1">
    <source>
        <dbReference type="SAM" id="Phobius"/>
    </source>
</evidence>
<dbReference type="SUPFAM" id="SSF48317">
    <property type="entry name" value="Acid phosphatase/Vanadium-dependent haloperoxidase"/>
    <property type="match status" value="1"/>
</dbReference>
<evidence type="ECO:0000313" key="4">
    <source>
        <dbReference type="Proteomes" id="UP000188603"/>
    </source>
</evidence>
<dbReference type="AlphaFoldDB" id="A0A1U9K5B6"/>
<keyword evidence="1" id="KW-1133">Transmembrane helix</keyword>
<dbReference type="CDD" id="cd03386">
    <property type="entry name" value="PAP2_Aur1_like"/>
    <property type="match status" value="1"/>
</dbReference>
<dbReference type="EMBL" id="CP019699">
    <property type="protein sequence ID" value="AQS55218.1"/>
    <property type="molecule type" value="Genomic_DNA"/>
</dbReference>
<protein>
    <recommendedName>
        <fullName evidence="2">Inositolphosphotransferase Aur1/Ipt1 domain-containing protein</fullName>
    </recommendedName>
</protein>
<feature type="transmembrane region" description="Helical" evidence="1">
    <location>
        <begin position="212"/>
        <end position="232"/>
    </location>
</feature>
<evidence type="ECO:0000259" key="2">
    <source>
        <dbReference type="Pfam" id="PF14378"/>
    </source>
</evidence>
<evidence type="ECO:0000313" key="3">
    <source>
        <dbReference type="EMBL" id="AQS55218.1"/>
    </source>
</evidence>
<gene>
    <name evidence="3" type="ORF">B0W44_04930</name>
</gene>
<dbReference type="STRING" id="1471761.B0W44_04930"/>
<proteinExistence type="predicted"/>
<dbReference type="RefSeq" id="WP_077719035.1">
    <property type="nucleotide sequence ID" value="NZ_CP019699.1"/>
</dbReference>
<keyword evidence="4" id="KW-1185">Reference proteome</keyword>
<sequence length="277" mass="31850">MFQSMTTITLTTIAVTFLIVLWATHHNPLNTLFRFLSALRHDRLLLFHVLAALAVLLLNKLELKLEQVLHWPLDFTPYVYRLEGAFIPFIQHSFESPLVTAVLTFFYIIVFTSLLVSSLFVYFQQRDCHALYTLLYAIMLNYFIAIPFFLFVPVYETWVYHPDVEFLIPHIYPSFEQEYRAMSGLDNCFPSLHTSMSVTLALIAVRSKSRLFGQIVSVCAGIIVFSIFYLGIHWFLDAVAGTLLALISVKLARHLTLTSVGSHIKAFWVHDKPPSRL</sequence>
<dbReference type="Gene3D" id="1.20.144.10">
    <property type="entry name" value="Phosphatidic acid phosphatase type 2/haloperoxidase"/>
    <property type="match status" value="1"/>
</dbReference>
<accession>A0A1U9K5B6</accession>
<dbReference type="OrthoDB" id="9775789at2"/>
<name>A0A1U9K5B6_9BACL</name>
<feature type="transmembrane region" description="Helical" evidence="1">
    <location>
        <begin position="134"/>
        <end position="155"/>
    </location>
</feature>
<dbReference type="Proteomes" id="UP000188603">
    <property type="component" value="Chromosome"/>
</dbReference>